<feature type="domain" description="BON" evidence="2">
    <location>
        <begin position="155"/>
        <end position="223"/>
    </location>
</feature>
<dbReference type="Pfam" id="PF04972">
    <property type="entry name" value="BON"/>
    <property type="match status" value="1"/>
</dbReference>
<keyword evidence="4" id="KW-1185">Reference proteome</keyword>
<feature type="compositionally biased region" description="Polar residues" evidence="1">
    <location>
        <begin position="70"/>
        <end position="89"/>
    </location>
</feature>
<accession>A0A518EVW9</accession>
<dbReference type="PANTHER" id="PTHR34606:SF15">
    <property type="entry name" value="BON DOMAIN-CONTAINING PROTEIN"/>
    <property type="match status" value="1"/>
</dbReference>
<dbReference type="AlphaFoldDB" id="A0A518EVW9"/>
<organism evidence="3 4">
    <name type="scientific">Saltatorellus ferox</name>
    <dbReference type="NCBI Taxonomy" id="2528018"/>
    <lineage>
        <taxon>Bacteria</taxon>
        <taxon>Pseudomonadati</taxon>
        <taxon>Planctomycetota</taxon>
        <taxon>Planctomycetia</taxon>
        <taxon>Planctomycetia incertae sedis</taxon>
        <taxon>Saltatorellus</taxon>
    </lineage>
</organism>
<evidence type="ECO:0000313" key="4">
    <source>
        <dbReference type="Proteomes" id="UP000320390"/>
    </source>
</evidence>
<feature type="compositionally biased region" description="Basic and acidic residues" evidence="1">
    <location>
        <begin position="92"/>
        <end position="107"/>
    </location>
</feature>
<dbReference type="InterPro" id="IPR051686">
    <property type="entry name" value="Lipoprotein_DolP"/>
</dbReference>
<proteinExistence type="predicted"/>
<evidence type="ECO:0000259" key="2">
    <source>
        <dbReference type="PROSITE" id="PS50914"/>
    </source>
</evidence>
<dbReference type="Gene3D" id="3.30.1340.30">
    <property type="match status" value="1"/>
</dbReference>
<dbReference type="Proteomes" id="UP000320390">
    <property type="component" value="Chromosome"/>
</dbReference>
<evidence type="ECO:0000313" key="3">
    <source>
        <dbReference type="EMBL" id="QDV08208.1"/>
    </source>
</evidence>
<feature type="compositionally biased region" description="Basic and acidic residues" evidence="1">
    <location>
        <begin position="1"/>
        <end position="19"/>
    </location>
</feature>
<reference evidence="3 4" key="1">
    <citation type="submission" date="2019-02" db="EMBL/GenBank/DDBJ databases">
        <title>Deep-cultivation of Planctomycetes and their phenomic and genomic characterization uncovers novel biology.</title>
        <authorList>
            <person name="Wiegand S."/>
            <person name="Jogler M."/>
            <person name="Boedeker C."/>
            <person name="Pinto D."/>
            <person name="Vollmers J."/>
            <person name="Rivas-Marin E."/>
            <person name="Kohn T."/>
            <person name="Peeters S.H."/>
            <person name="Heuer A."/>
            <person name="Rast P."/>
            <person name="Oberbeckmann S."/>
            <person name="Bunk B."/>
            <person name="Jeske O."/>
            <person name="Meyerdierks A."/>
            <person name="Storesund J.E."/>
            <person name="Kallscheuer N."/>
            <person name="Luecker S."/>
            <person name="Lage O.M."/>
            <person name="Pohl T."/>
            <person name="Merkel B.J."/>
            <person name="Hornburger P."/>
            <person name="Mueller R.-W."/>
            <person name="Bruemmer F."/>
            <person name="Labrenz M."/>
            <person name="Spormann A.M."/>
            <person name="Op den Camp H."/>
            <person name="Overmann J."/>
            <person name="Amann R."/>
            <person name="Jetten M.S.M."/>
            <person name="Mascher T."/>
            <person name="Medema M.H."/>
            <person name="Devos D.P."/>
            <person name="Kaster A.-K."/>
            <person name="Ovreas L."/>
            <person name="Rohde M."/>
            <person name="Galperin M.Y."/>
            <person name="Jogler C."/>
        </authorList>
    </citation>
    <scope>NUCLEOTIDE SEQUENCE [LARGE SCALE GENOMIC DNA]</scope>
    <source>
        <strain evidence="3 4">Poly30</strain>
    </source>
</reference>
<feature type="compositionally biased region" description="Basic and acidic residues" evidence="1">
    <location>
        <begin position="59"/>
        <end position="69"/>
    </location>
</feature>
<feature type="region of interest" description="Disordered" evidence="1">
    <location>
        <begin position="1"/>
        <end position="113"/>
    </location>
</feature>
<dbReference type="PROSITE" id="PS50914">
    <property type="entry name" value="BON"/>
    <property type="match status" value="1"/>
</dbReference>
<evidence type="ECO:0000256" key="1">
    <source>
        <dbReference type="SAM" id="MobiDB-lite"/>
    </source>
</evidence>
<feature type="region of interest" description="Disordered" evidence="1">
    <location>
        <begin position="136"/>
        <end position="155"/>
    </location>
</feature>
<protein>
    <submittedName>
        <fullName evidence="3">Periplasmic protein</fullName>
    </submittedName>
</protein>
<dbReference type="InterPro" id="IPR007055">
    <property type="entry name" value="BON_dom"/>
</dbReference>
<dbReference type="PANTHER" id="PTHR34606">
    <property type="entry name" value="BON DOMAIN-CONTAINING PROTEIN"/>
    <property type="match status" value="1"/>
</dbReference>
<sequence>MPYRDRPIDPQDYQQERLRNARARRRLEDRSQVSGLDAREGRDHFEARGRADELAESFRWAEDPERTDYSNRQSFRNSWPSHYENTGNPDQDLYRGRYENDRDDYGAGRDSYSQRMRRAAQEFDLDLGLDDAIEVSHSRPSAPHGGKGPKNFRRSPERIQEDACERLEDHGHIDASEIEVEFQDGVLTLKGEVDSRKTKVRAEQCVESVRGVKDVMNHLSVNEGFFSKLKHMITGDDKE</sequence>
<gene>
    <name evidence="3" type="ORF">Poly30_37440</name>
</gene>
<feature type="compositionally biased region" description="Basic and acidic residues" evidence="1">
    <location>
        <begin position="26"/>
        <end position="53"/>
    </location>
</feature>
<dbReference type="EMBL" id="CP036434">
    <property type="protein sequence ID" value="QDV08208.1"/>
    <property type="molecule type" value="Genomic_DNA"/>
</dbReference>
<name>A0A518EVW9_9BACT</name>
<dbReference type="RefSeq" id="WP_419190354.1">
    <property type="nucleotide sequence ID" value="NZ_CP036434.1"/>
</dbReference>